<organism evidence="1 2">
    <name type="scientific">Gimesia maris</name>
    <dbReference type="NCBI Taxonomy" id="122"/>
    <lineage>
        <taxon>Bacteria</taxon>
        <taxon>Pseudomonadati</taxon>
        <taxon>Planctomycetota</taxon>
        <taxon>Planctomycetia</taxon>
        <taxon>Planctomycetales</taxon>
        <taxon>Planctomycetaceae</taxon>
        <taxon>Gimesia</taxon>
    </lineage>
</organism>
<evidence type="ECO:0000313" key="1">
    <source>
        <dbReference type="EMBL" id="HCO23311.1"/>
    </source>
</evidence>
<dbReference type="InterPro" id="IPR015421">
    <property type="entry name" value="PyrdxlP-dep_Trfase_major"/>
</dbReference>
<proteinExistence type="predicted"/>
<dbReference type="Gene3D" id="3.40.640.10">
    <property type="entry name" value="Type I PLP-dependent aspartate aminotransferase-like (Major domain)"/>
    <property type="match status" value="1"/>
</dbReference>
<gene>
    <name evidence="1" type="ORF">DIT97_09750</name>
</gene>
<dbReference type="Proteomes" id="UP000263642">
    <property type="component" value="Unassembled WGS sequence"/>
</dbReference>
<name>A0A3D3R362_9PLAN</name>
<protein>
    <submittedName>
        <fullName evidence="1">Uncharacterized protein</fullName>
    </submittedName>
</protein>
<dbReference type="AlphaFoldDB" id="A0A3D3R362"/>
<accession>A0A3D3R362</accession>
<comment type="caution">
    <text evidence="1">The sequence shown here is derived from an EMBL/GenBank/DDBJ whole genome shotgun (WGS) entry which is preliminary data.</text>
</comment>
<reference evidence="1 2" key="1">
    <citation type="journal article" date="2018" name="Nat. Biotechnol.">
        <title>A standardized bacterial taxonomy based on genome phylogeny substantially revises the tree of life.</title>
        <authorList>
            <person name="Parks D.H."/>
            <person name="Chuvochina M."/>
            <person name="Waite D.W."/>
            <person name="Rinke C."/>
            <person name="Skarshewski A."/>
            <person name="Chaumeil P.A."/>
            <person name="Hugenholtz P."/>
        </authorList>
    </citation>
    <scope>NUCLEOTIDE SEQUENCE [LARGE SCALE GENOMIC DNA]</scope>
    <source>
        <strain evidence="1">UBA9375</strain>
    </source>
</reference>
<evidence type="ECO:0000313" key="2">
    <source>
        <dbReference type="Proteomes" id="UP000263642"/>
    </source>
</evidence>
<dbReference type="EMBL" id="DQAY01000056">
    <property type="protein sequence ID" value="HCO23311.1"/>
    <property type="molecule type" value="Genomic_DNA"/>
</dbReference>
<sequence length="94" mass="10831">MRILCEQNRLANDGSGRSTIDVYVLLRTVKKLEHCHLIVLKSCSYEGVMVSVDRLITEILSILDDITFVFDEAWLAFRYFQSLYRPLTAMVASQ</sequence>